<protein>
    <recommendedName>
        <fullName evidence="1">Bacterial mobilisation domain-containing protein</fullName>
    </recommendedName>
</protein>
<evidence type="ECO:0000313" key="2">
    <source>
        <dbReference type="EMBL" id="OUI85171.1"/>
    </source>
</evidence>
<evidence type="ECO:0000259" key="1">
    <source>
        <dbReference type="Pfam" id="PF05713"/>
    </source>
</evidence>
<dbReference type="AlphaFoldDB" id="A0A252A6G7"/>
<dbReference type="Proteomes" id="UP000194565">
    <property type="component" value="Unassembled WGS sequence"/>
</dbReference>
<comment type="caution">
    <text evidence="2">The sequence shown here is derived from an EMBL/GenBank/DDBJ whole genome shotgun (WGS) entry which is preliminary data.</text>
</comment>
<dbReference type="EMBL" id="JOMM01000038">
    <property type="protein sequence ID" value="OUI85171.1"/>
    <property type="molecule type" value="Genomic_DNA"/>
</dbReference>
<accession>A0A252A6G7</accession>
<evidence type="ECO:0000313" key="3">
    <source>
        <dbReference type="Proteomes" id="UP000194565"/>
    </source>
</evidence>
<dbReference type="InterPro" id="IPR008687">
    <property type="entry name" value="MobC"/>
</dbReference>
<organism evidence="2 3">
    <name type="scientific">Acetobacter tropicalis</name>
    <dbReference type="NCBI Taxonomy" id="104102"/>
    <lineage>
        <taxon>Bacteria</taxon>
        <taxon>Pseudomonadati</taxon>
        <taxon>Pseudomonadota</taxon>
        <taxon>Alphaproteobacteria</taxon>
        <taxon>Acetobacterales</taxon>
        <taxon>Acetobacteraceae</taxon>
        <taxon>Acetobacter</taxon>
    </lineage>
</organism>
<name>A0A252A6G7_9PROT</name>
<sequence length="130" mass="15069">MQEFYIMENSGINKGKAGRPNMRRMETRLSIRANREELEAWKQTGREAGFHNLASYFRSLMSSRYFVNDEKKHLLAELNEATNQVARCGNNLNQIAYNLNAGGHEDASRAVSECRDIIKTMKRIIMDIRR</sequence>
<reference evidence="2 3" key="1">
    <citation type="submission" date="2014-06" db="EMBL/GenBank/DDBJ databases">
        <authorList>
            <person name="Ju J."/>
            <person name="Zhang J."/>
        </authorList>
    </citation>
    <scope>NUCLEOTIDE SEQUENCE [LARGE SCALE GENOMIC DNA]</scope>
    <source>
        <strain evidence="2">DmW_042</strain>
    </source>
</reference>
<dbReference type="Pfam" id="PF05713">
    <property type="entry name" value="MobC"/>
    <property type="match status" value="1"/>
</dbReference>
<proteinExistence type="predicted"/>
<gene>
    <name evidence="2" type="ORF">HC62_12285</name>
</gene>
<feature type="domain" description="Bacterial mobilisation" evidence="1">
    <location>
        <begin position="84"/>
        <end position="117"/>
    </location>
</feature>